<name>A0ABD0NXA9_CIRMR</name>
<dbReference type="EMBL" id="JAMKFB020000019">
    <property type="protein sequence ID" value="KAL0166519.1"/>
    <property type="molecule type" value="Genomic_DNA"/>
</dbReference>
<comment type="caution">
    <text evidence="2">The sequence shown here is derived from an EMBL/GenBank/DDBJ whole genome shotgun (WGS) entry which is preliminary data.</text>
</comment>
<dbReference type="AlphaFoldDB" id="A0ABD0NXA9"/>
<feature type="non-terminal residue" evidence="2">
    <location>
        <position position="1"/>
    </location>
</feature>
<protein>
    <submittedName>
        <fullName evidence="2">Uncharacterized protein</fullName>
    </submittedName>
</protein>
<organism evidence="2 3">
    <name type="scientific">Cirrhinus mrigala</name>
    <name type="common">Mrigala</name>
    <dbReference type="NCBI Taxonomy" id="683832"/>
    <lineage>
        <taxon>Eukaryota</taxon>
        <taxon>Metazoa</taxon>
        <taxon>Chordata</taxon>
        <taxon>Craniata</taxon>
        <taxon>Vertebrata</taxon>
        <taxon>Euteleostomi</taxon>
        <taxon>Actinopterygii</taxon>
        <taxon>Neopterygii</taxon>
        <taxon>Teleostei</taxon>
        <taxon>Ostariophysi</taxon>
        <taxon>Cypriniformes</taxon>
        <taxon>Cyprinidae</taxon>
        <taxon>Labeoninae</taxon>
        <taxon>Labeonini</taxon>
        <taxon>Cirrhinus</taxon>
    </lineage>
</organism>
<keyword evidence="3" id="KW-1185">Reference proteome</keyword>
<accession>A0ABD0NXA9</accession>
<evidence type="ECO:0000313" key="2">
    <source>
        <dbReference type="EMBL" id="KAL0166519.1"/>
    </source>
</evidence>
<gene>
    <name evidence="2" type="ORF">M9458_038363</name>
</gene>
<evidence type="ECO:0000313" key="3">
    <source>
        <dbReference type="Proteomes" id="UP001529510"/>
    </source>
</evidence>
<evidence type="ECO:0000256" key="1">
    <source>
        <dbReference type="SAM" id="MobiDB-lite"/>
    </source>
</evidence>
<feature type="region of interest" description="Disordered" evidence="1">
    <location>
        <begin position="1"/>
        <end position="46"/>
    </location>
</feature>
<sequence length="66" mass="7053">HNGCQISTANHSDSLLASELNGSSSKPDEQNGCHASVSHQNGCSTKASRESMKLMYAMEMLINALE</sequence>
<feature type="compositionally biased region" description="Polar residues" evidence="1">
    <location>
        <begin position="37"/>
        <end position="46"/>
    </location>
</feature>
<feature type="compositionally biased region" description="Polar residues" evidence="1">
    <location>
        <begin position="1"/>
        <end position="25"/>
    </location>
</feature>
<feature type="non-terminal residue" evidence="2">
    <location>
        <position position="66"/>
    </location>
</feature>
<proteinExistence type="predicted"/>
<dbReference type="Proteomes" id="UP001529510">
    <property type="component" value="Unassembled WGS sequence"/>
</dbReference>
<reference evidence="2 3" key="1">
    <citation type="submission" date="2024-05" db="EMBL/GenBank/DDBJ databases">
        <title>Genome sequencing and assembly of Indian major carp, Cirrhinus mrigala (Hamilton, 1822).</title>
        <authorList>
            <person name="Mohindra V."/>
            <person name="Chowdhury L.M."/>
            <person name="Lal K."/>
            <person name="Jena J.K."/>
        </authorList>
    </citation>
    <scope>NUCLEOTIDE SEQUENCE [LARGE SCALE GENOMIC DNA]</scope>
    <source>
        <strain evidence="2">CM1030</strain>
        <tissue evidence="2">Blood</tissue>
    </source>
</reference>